<name>A0AAN8ZXW5_HALRR</name>
<proteinExistence type="predicted"/>
<dbReference type="Proteomes" id="UP001381693">
    <property type="component" value="Unassembled WGS sequence"/>
</dbReference>
<evidence type="ECO:0000313" key="1">
    <source>
        <dbReference type="EMBL" id="KAK7063027.1"/>
    </source>
</evidence>
<evidence type="ECO:0000313" key="2">
    <source>
        <dbReference type="Proteomes" id="UP001381693"/>
    </source>
</evidence>
<protein>
    <submittedName>
        <fullName evidence="1">Uncharacterized protein</fullName>
    </submittedName>
</protein>
<dbReference type="AlphaFoldDB" id="A0AAN8ZXW5"/>
<organism evidence="1 2">
    <name type="scientific">Halocaridina rubra</name>
    <name type="common">Hawaiian red shrimp</name>
    <dbReference type="NCBI Taxonomy" id="373956"/>
    <lineage>
        <taxon>Eukaryota</taxon>
        <taxon>Metazoa</taxon>
        <taxon>Ecdysozoa</taxon>
        <taxon>Arthropoda</taxon>
        <taxon>Crustacea</taxon>
        <taxon>Multicrustacea</taxon>
        <taxon>Malacostraca</taxon>
        <taxon>Eumalacostraca</taxon>
        <taxon>Eucarida</taxon>
        <taxon>Decapoda</taxon>
        <taxon>Pleocyemata</taxon>
        <taxon>Caridea</taxon>
        <taxon>Atyoidea</taxon>
        <taxon>Atyidae</taxon>
        <taxon>Halocaridina</taxon>
    </lineage>
</organism>
<sequence>SLSAAYHLFHMHLDIRWWSLTLFYIITTTWGSQPVPHAHPRVSLVLISEPRIASNEVMADSEKRCVLEQCLSAVLWDLVTIICRESFK</sequence>
<gene>
    <name evidence="1" type="ORF">SK128_027969</name>
</gene>
<accession>A0AAN8ZXW5</accession>
<feature type="non-terminal residue" evidence="1">
    <location>
        <position position="88"/>
    </location>
</feature>
<keyword evidence="2" id="KW-1185">Reference proteome</keyword>
<feature type="non-terminal residue" evidence="1">
    <location>
        <position position="1"/>
    </location>
</feature>
<reference evidence="1 2" key="1">
    <citation type="submission" date="2023-11" db="EMBL/GenBank/DDBJ databases">
        <title>Halocaridina rubra genome assembly.</title>
        <authorList>
            <person name="Smith C."/>
        </authorList>
    </citation>
    <scope>NUCLEOTIDE SEQUENCE [LARGE SCALE GENOMIC DNA]</scope>
    <source>
        <strain evidence="1">EP-1</strain>
        <tissue evidence="1">Whole</tissue>
    </source>
</reference>
<dbReference type="EMBL" id="JAXCGZ010020970">
    <property type="protein sequence ID" value="KAK7063027.1"/>
    <property type="molecule type" value="Genomic_DNA"/>
</dbReference>
<comment type="caution">
    <text evidence="1">The sequence shown here is derived from an EMBL/GenBank/DDBJ whole genome shotgun (WGS) entry which is preliminary data.</text>
</comment>